<dbReference type="PANTHER" id="PTHR47837:SF2">
    <property type="entry name" value="GTP PYROPHOSPHOKINASE YWAC"/>
    <property type="match status" value="1"/>
</dbReference>
<dbReference type="InterPro" id="IPR043519">
    <property type="entry name" value="NT_sf"/>
</dbReference>
<dbReference type="InterPro" id="IPR007685">
    <property type="entry name" value="RelA_SpoT"/>
</dbReference>
<reference evidence="4 5" key="1">
    <citation type="submission" date="2021-05" db="EMBL/GenBank/DDBJ databases">
        <title>Kineosporia and Streptomyces sp. nov. two new marine actinobacteria isolated from Coral.</title>
        <authorList>
            <person name="Buangrab K."/>
            <person name="Sutthacheep M."/>
            <person name="Yeemin T."/>
            <person name="Harunari E."/>
            <person name="Igarashi Y."/>
            <person name="Kanchanasin P."/>
            <person name="Tanasupawat S."/>
            <person name="Phongsopitanun W."/>
        </authorList>
    </citation>
    <scope>NUCLEOTIDE SEQUENCE [LARGE SCALE GENOMIC DNA]</scope>
    <source>
        <strain evidence="4 5">J2-2</strain>
    </source>
</reference>
<keyword evidence="5" id="KW-1185">Reference proteome</keyword>
<dbReference type="Proteomes" id="UP001197247">
    <property type="component" value="Unassembled WGS sequence"/>
</dbReference>
<dbReference type="SUPFAM" id="SSF46689">
    <property type="entry name" value="Homeodomain-like"/>
    <property type="match status" value="1"/>
</dbReference>
<organism evidence="4 5">
    <name type="scientific">Kineosporia corallincola</name>
    <dbReference type="NCBI Taxonomy" id="2835133"/>
    <lineage>
        <taxon>Bacteria</taxon>
        <taxon>Bacillati</taxon>
        <taxon>Actinomycetota</taxon>
        <taxon>Actinomycetes</taxon>
        <taxon>Kineosporiales</taxon>
        <taxon>Kineosporiaceae</taxon>
        <taxon>Kineosporia</taxon>
    </lineage>
</organism>
<dbReference type="SMART" id="SM00954">
    <property type="entry name" value="RelA_SpoT"/>
    <property type="match status" value="1"/>
</dbReference>
<gene>
    <name evidence="4" type="ORF">KIH74_07605</name>
</gene>
<dbReference type="Pfam" id="PF00440">
    <property type="entry name" value="TetR_N"/>
    <property type="match status" value="1"/>
</dbReference>
<evidence type="ECO:0000256" key="2">
    <source>
        <dbReference type="SAM" id="MobiDB-lite"/>
    </source>
</evidence>
<dbReference type="Gene3D" id="1.10.287.860">
    <property type="entry name" value="Nucleotidyltransferase"/>
    <property type="match status" value="1"/>
</dbReference>
<dbReference type="Gene3D" id="1.10.357.10">
    <property type="entry name" value="Tetracycline Repressor, domain 2"/>
    <property type="match status" value="1"/>
</dbReference>
<dbReference type="Gene3D" id="3.30.460.10">
    <property type="entry name" value="Beta Polymerase, domain 2"/>
    <property type="match status" value="1"/>
</dbReference>
<feature type="region of interest" description="Disordered" evidence="2">
    <location>
        <begin position="173"/>
        <end position="199"/>
    </location>
</feature>
<evidence type="ECO:0000313" key="5">
    <source>
        <dbReference type="Proteomes" id="UP001197247"/>
    </source>
</evidence>
<proteinExistence type="predicted"/>
<evidence type="ECO:0000259" key="3">
    <source>
        <dbReference type="SMART" id="SM00954"/>
    </source>
</evidence>
<name>A0ABS5TCL9_9ACTN</name>
<evidence type="ECO:0000256" key="1">
    <source>
        <dbReference type="ARBA" id="ARBA00023125"/>
    </source>
</evidence>
<dbReference type="InterPro" id="IPR001647">
    <property type="entry name" value="HTH_TetR"/>
</dbReference>
<dbReference type="InterPro" id="IPR052366">
    <property type="entry name" value="GTP_Pyrophosphokinase"/>
</dbReference>
<protein>
    <submittedName>
        <fullName evidence="4">TetR family transcriptional regulator</fullName>
    </submittedName>
</protein>
<dbReference type="SUPFAM" id="SSF81301">
    <property type="entry name" value="Nucleotidyltransferase"/>
    <property type="match status" value="1"/>
</dbReference>
<dbReference type="EMBL" id="JAHBAY010000003">
    <property type="protein sequence ID" value="MBT0768786.1"/>
    <property type="molecule type" value="Genomic_DNA"/>
</dbReference>
<dbReference type="CDD" id="cd05399">
    <property type="entry name" value="NT_Rel-Spo_like"/>
    <property type="match status" value="1"/>
</dbReference>
<comment type="caution">
    <text evidence="4">The sequence shown here is derived from an EMBL/GenBank/DDBJ whole genome shotgun (WGS) entry which is preliminary data.</text>
</comment>
<accession>A0ABS5TCL9</accession>
<dbReference type="InterPro" id="IPR009057">
    <property type="entry name" value="Homeodomain-like_sf"/>
</dbReference>
<dbReference type="Pfam" id="PF04607">
    <property type="entry name" value="RelA_SpoT"/>
    <property type="match status" value="1"/>
</dbReference>
<sequence length="476" mass="51891">MPADDGALTAAAERLFAEYGLRAVTARQIAEAAGLAEADGDVAETAVAQLFGGIDGLVRVIVARHATGVAKVRAGLAAEGPDELHAWISAEVRSVTGYLSGLSEAGRPSWYGRFLAQVLADPVLGGAGLGPAVETSAGPRVALPEEVLASRLAMTRHLIVQTVADRERELAAQEQGGVPTDTRPGAGCTTDTGHGARPDPWARTADALVDAVTAIWFAPADHGRGFPPPPAMIEFARGMQRDFNRFVMEYRFAVDEVLTKVTILREEFLHLQRYNPIEHVSSRVKTPESILRKVVRKQCEPTLPAIRRNITDIAGIRITCSFIADTYRLLEALTSQSDVRVVEIKDYIAHPKPNGYKSLHAIIEIPVFLSTGPVPVIVEVQIRTIAMDFWASLEHKIFYKYDGEVPGHLVRELTEAAGTAGEMDRRMEQLHTHIRGPVHENDAASGTVAGIDEKLLRQLWELLPGKDSQDPRDRLR</sequence>
<feature type="domain" description="RelA/SpoT" evidence="3">
    <location>
        <begin position="282"/>
        <end position="405"/>
    </location>
</feature>
<evidence type="ECO:0000313" key="4">
    <source>
        <dbReference type="EMBL" id="MBT0768786.1"/>
    </source>
</evidence>
<dbReference type="PANTHER" id="PTHR47837">
    <property type="entry name" value="GTP PYROPHOSPHOKINASE YJBM"/>
    <property type="match status" value="1"/>
</dbReference>
<keyword evidence="1" id="KW-0238">DNA-binding</keyword>